<dbReference type="Proteomes" id="UP001642360">
    <property type="component" value="Unassembled WGS sequence"/>
</dbReference>
<organism evidence="1 2">
    <name type="scientific">Ilex paraguariensis</name>
    <name type="common">yerba mate</name>
    <dbReference type="NCBI Taxonomy" id="185542"/>
    <lineage>
        <taxon>Eukaryota</taxon>
        <taxon>Viridiplantae</taxon>
        <taxon>Streptophyta</taxon>
        <taxon>Embryophyta</taxon>
        <taxon>Tracheophyta</taxon>
        <taxon>Spermatophyta</taxon>
        <taxon>Magnoliopsida</taxon>
        <taxon>eudicotyledons</taxon>
        <taxon>Gunneridae</taxon>
        <taxon>Pentapetalae</taxon>
        <taxon>asterids</taxon>
        <taxon>campanulids</taxon>
        <taxon>Aquifoliales</taxon>
        <taxon>Aquifoliaceae</taxon>
        <taxon>Ilex</taxon>
    </lineage>
</organism>
<gene>
    <name evidence="1" type="ORF">ILEXP_LOCUS51671</name>
</gene>
<dbReference type="InterPro" id="IPR034590">
    <property type="entry name" value="POLYCHOME/GIG1"/>
</dbReference>
<dbReference type="EMBL" id="CAUOFW020008091">
    <property type="protein sequence ID" value="CAK9181598.1"/>
    <property type="molecule type" value="Genomic_DNA"/>
</dbReference>
<accession>A0ABC8UKV0</accession>
<proteinExistence type="predicted"/>
<reference evidence="1 2" key="1">
    <citation type="submission" date="2024-02" db="EMBL/GenBank/DDBJ databases">
        <authorList>
            <person name="Vignale AGUSTIN F."/>
            <person name="Sosa J E."/>
            <person name="Modenutti C."/>
        </authorList>
    </citation>
    <scope>NUCLEOTIDE SEQUENCE [LARGE SCALE GENOMIC DNA]</scope>
</reference>
<protein>
    <submittedName>
        <fullName evidence="1">Uncharacterized protein</fullName>
    </submittedName>
</protein>
<dbReference type="AlphaFoldDB" id="A0ABC8UKV0"/>
<evidence type="ECO:0000313" key="2">
    <source>
        <dbReference type="Proteomes" id="UP001642360"/>
    </source>
</evidence>
<sequence>MRETEGQQIGSPLPQDQAVLDSSVPLSGAPLKHNVSIISPNPTIEIRPCSPSVGRVTKILLDINNQNAGESDLLTPQKKLLNSIDTVEKVVMEELRETFGSRTQDLSPQQTPQLDIATGIIEAREDGFPVMLTSARRS</sequence>
<name>A0ABC8UKV0_9AQUA</name>
<dbReference type="PANTHER" id="PTHR35119:SF1">
    <property type="entry name" value="PROTEIN POLYCHOME"/>
    <property type="match status" value="1"/>
</dbReference>
<evidence type="ECO:0000313" key="1">
    <source>
        <dbReference type="EMBL" id="CAK9181598.1"/>
    </source>
</evidence>
<dbReference type="PANTHER" id="PTHR35119">
    <property type="entry name" value="PROTEIN POLYCHOME"/>
    <property type="match status" value="1"/>
</dbReference>
<comment type="caution">
    <text evidence="1">The sequence shown here is derived from an EMBL/GenBank/DDBJ whole genome shotgun (WGS) entry which is preliminary data.</text>
</comment>
<keyword evidence="2" id="KW-1185">Reference proteome</keyword>